<feature type="binding site" evidence="3">
    <location>
        <position position="56"/>
    </location>
    <ligand>
        <name>Mg(2+)</name>
        <dbReference type="ChEBI" id="CHEBI:18420"/>
        <label>1</label>
    </ligand>
</feature>
<proteinExistence type="inferred from homology"/>
<dbReference type="GO" id="GO:0046872">
    <property type="term" value="F:metal ion binding"/>
    <property type="evidence" value="ECO:0007669"/>
    <property type="project" value="UniProtKB-KW"/>
</dbReference>
<dbReference type="SUPFAM" id="SSF101478">
    <property type="entry name" value="ADP-ribosylglycohydrolase"/>
    <property type="match status" value="1"/>
</dbReference>
<evidence type="ECO:0000256" key="1">
    <source>
        <dbReference type="ARBA" id="ARBA00010702"/>
    </source>
</evidence>
<accession>A0A9Q4L4Q6</accession>
<reference evidence="4" key="1">
    <citation type="submission" date="2022-06" db="EMBL/GenBank/DDBJ databases">
        <title>Natrinema sp. a new haloarchaeum isolate from saline soil.</title>
        <authorList>
            <person name="Strakova D."/>
            <person name="Galisteo C."/>
            <person name="Sanchez-Porro C."/>
            <person name="Ventosa A."/>
        </authorList>
    </citation>
    <scope>NUCLEOTIDE SEQUENCE</scope>
    <source>
        <strain evidence="4">S1CR25-10</strain>
    </source>
</reference>
<feature type="binding site" evidence="3">
    <location>
        <position position="57"/>
    </location>
    <ligand>
        <name>Mg(2+)</name>
        <dbReference type="ChEBI" id="CHEBI:18420"/>
        <label>1</label>
    </ligand>
</feature>
<dbReference type="EMBL" id="JAMQOT010000003">
    <property type="protein sequence ID" value="MDF9745910.1"/>
    <property type="molecule type" value="Genomic_DNA"/>
</dbReference>
<dbReference type="GO" id="GO:0016787">
    <property type="term" value="F:hydrolase activity"/>
    <property type="evidence" value="ECO:0007669"/>
    <property type="project" value="UniProtKB-KW"/>
</dbReference>
<organism evidence="4 5">
    <name type="scientific">Natrinema salsiterrestre</name>
    <dbReference type="NCBI Taxonomy" id="2950540"/>
    <lineage>
        <taxon>Archaea</taxon>
        <taxon>Methanobacteriati</taxon>
        <taxon>Methanobacteriota</taxon>
        <taxon>Stenosarchaea group</taxon>
        <taxon>Halobacteria</taxon>
        <taxon>Halobacteriales</taxon>
        <taxon>Natrialbaceae</taxon>
        <taxon>Natrinema</taxon>
    </lineage>
</organism>
<dbReference type="InterPro" id="IPR036705">
    <property type="entry name" value="Ribosyl_crysJ1_sf"/>
</dbReference>
<dbReference type="Gene3D" id="1.10.4080.10">
    <property type="entry name" value="ADP-ribosylation/Crystallin J1"/>
    <property type="match status" value="1"/>
</dbReference>
<keyword evidence="3" id="KW-0460">Magnesium</keyword>
<dbReference type="InterPro" id="IPR005502">
    <property type="entry name" value="Ribosyl_crysJ1"/>
</dbReference>
<evidence type="ECO:0000313" key="5">
    <source>
        <dbReference type="Proteomes" id="UP001154061"/>
    </source>
</evidence>
<comment type="caution">
    <text evidence="4">The sequence shown here is derived from an EMBL/GenBank/DDBJ whole genome shotgun (WGS) entry which is preliminary data.</text>
</comment>
<feature type="binding site" evidence="3">
    <location>
        <position position="58"/>
    </location>
    <ligand>
        <name>Mg(2+)</name>
        <dbReference type="ChEBI" id="CHEBI:18420"/>
        <label>1</label>
    </ligand>
</feature>
<protein>
    <submittedName>
        <fullName evidence="4">ADP-ribosylglycohydrolase family protein</fullName>
    </submittedName>
</protein>
<evidence type="ECO:0000313" key="4">
    <source>
        <dbReference type="EMBL" id="MDF9745910.1"/>
    </source>
</evidence>
<name>A0A9Q4L4Q6_9EURY</name>
<keyword evidence="5" id="KW-1185">Reference proteome</keyword>
<dbReference type="InterPro" id="IPR050792">
    <property type="entry name" value="ADP-ribosylglycohydrolase"/>
</dbReference>
<dbReference type="PANTHER" id="PTHR16222">
    <property type="entry name" value="ADP-RIBOSYLGLYCOHYDROLASE"/>
    <property type="match status" value="1"/>
</dbReference>
<comment type="similarity">
    <text evidence="1">Belongs to the ADP-ribosylglycohydrolase family.</text>
</comment>
<keyword evidence="3" id="KW-0479">Metal-binding</keyword>
<feature type="binding site" evidence="3">
    <location>
        <position position="260"/>
    </location>
    <ligand>
        <name>Mg(2+)</name>
        <dbReference type="ChEBI" id="CHEBI:18420"/>
        <label>1</label>
    </ligand>
</feature>
<feature type="binding site" evidence="3">
    <location>
        <position position="259"/>
    </location>
    <ligand>
        <name>Mg(2+)</name>
        <dbReference type="ChEBI" id="CHEBI:18420"/>
        <label>1</label>
    </ligand>
</feature>
<evidence type="ECO:0000256" key="2">
    <source>
        <dbReference type="ARBA" id="ARBA00022801"/>
    </source>
</evidence>
<dbReference type="AlphaFoldDB" id="A0A9Q4L4Q6"/>
<comment type="cofactor">
    <cofactor evidence="3">
        <name>Mg(2+)</name>
        <dbReference type="ChEBI" id="CHEBI:18420"/>
    </cofactor>
    <text evidence="3">Binds 2 magnesium ions per subunit.</text>
</comment>
<sequence>MVDRDRAEGVLLGLSCGDALGRPVEGWSAERIDREYGTLESFAGDGTHGKPPGTVTDDTQLATRLARSLLAYEGFDRDDFASRLVDWYDRRPFGIGGTTTDALRRIAEGAPPLEAAEAAREAKPPGEKATNGSVMRCAPLAIAYADDLEALQRASRDSSRVTHADPRCVHGCAALTLTIAAALEGSERPLAAALVTLPEDAPDELVDRLEPVPDRVTSESLVPANDAVETLRTALFHALTASDLETAIVGAVGEGGDADTIGAVAGAVAGARFGANALPERWLSTVEGRAERAELADRLVDLEPSTEHESVREPR</sequence>
<dbReference type="RefSeq" id="WP_277521409.1">
    <property type="nucleotide sequence ID" value="NZ_JAMQOT010000003.1"/>
</dbReference>
<gene>
    <name evidence="4" type="ORF">NDI89_09990</name>
</gene>
<dbReference type="Proteomes" id="UP001154061">
    <property type="component" value="Unassembled WGS sequence"/>
</dbReference>
<dbReference type="Pfam" id="PF03747">
    <property type="entry name" value="ADP_ribosyl_GH"/>
    <property type="match status" value="1"/>
</dbReference>
<dbReference type="PANTHER" id="PTHR16222:SF24">
    <property type="entry name" value="ADP-RIBOSYLHYDROLASE ARH3"/>
    <property type="match status" value="1"/>
</dbReference>
<keyword evidence="2" id="KW-0378">Hydrolase</keyword>
<evidence type="ECO:0000256" key="3">
    <source>
        <dbReference type="PIRSR" id="PIRSR605502-1"/>
    </source>
</evidence>
<feature type="binding site" evidence="3">
    <location>
        <position position="257"/>
    </location>
    <ligand>
        <name>Mg(2+)</name>
        <dbReference type="ChEBI" id="CHEBI:18420"/>
        <label>1</label>
    </ligand>
</feature>